<dbReference type="EMBL" id="JABSNW010000003">
    <property type="protein sequence ID" value="KAL2889314.1"/>
    <property type="molecule type" value="Genomic_DNA"/>
</dbReference>
<proteinExistence type="predicted"/>
<dbReference type="InterPro" id="IPR039207">
    <property type="entry name" value="MMTAG2-like"/>
</dbReference>
<reference evidence="3 4" key="1">
    <citation type="submission" date="2020-05" db="EMBL/GenBank/DDBJ databases">
        <title>Ceratocystis lukuohia genome.</title>
        <authorList>
            <person name="Harrington T.C."/>
            <person name="Kim K."/>
            <person name="Mayers C.G."/>
        </authorList>
    </citation>
    <scope>NUCLEOTIDE SEQUENCE [LARGE SCALE GENOMIC DNA]</scope>
    <source>
        <strain evidence="3 4">C4212</strain>
    </source>
</reference>
<accession>A0ABR4MM39</accession>
<name>A0ABR4MM39_9PEZI</name>
<feature type="region of interest" description="Disordered" evidence="1">
    <location>
        <begin position="90"/>
        <end position="132"/>
    </location>
</feature>
<evidence type="ECO:0000313" key="3">
    <source>
        <dbReference type="EMBL" id="KAL2889314.1"/>
    </source>
</evidence>
<dbReference type="PANTHER" id="PTHR14580">
    <property type="entry name" value="MULTIPLE MYELOMA TUMOR-ASSOCIATED PROTEIN 2 FAMILY MEMBER"/>
    <property type="match status" value="1"/>
</dbReference>
<comment type="caution">
    <text evidence="3">The sequence shown here is derived from an EMBL/GenBank/DDBJ whole genome shotgun (WGS) entry which is preliminary data.</text>
</comment>
<feature type="compositionally biased region" description="Basic and acidic residues" evidence="1">
    <location>
        <begin position="105"/>
        <end position="119"/>
    </location>
</feature>
<evidence type="ECO:0000256" key="1">
    <source>
        <dbReference type="SAM" id="MobiDB-lite"/>
    </source>
</evidence>
<keyword evidence="4" id="KW-1185">Reference proteome</keyword>
<evidence type="ECO:0000259" key="2">
    <source>
        <dbReference type="Pfam" id="PF10159"/>
    </source>
</evidence>
<dbReference type="PANTHER" id="PTHR14580:SF0">
    <property type="entry name" value="MULTIPLE MYELOMA TUMOR-ASSOCIATED PROTEIN 2"/>
    <property type="match status" value="1"/>
</dbReference>
<gene>
    <name evidence="3" type="ORF">HOO65_030815</name>
</gene>
<dbReference type="GeneID" id="98117632"/>
<sequence length="236" mass="25055">MDLLSTIRKSGSRGGVNFSWDDVAKSSRRENYLGHSLKAPVGRWQTGKDLNWYSKSDDPTAEDAKEQLRKDELRKIKEAEEDAIARALGLPPPVRESSGANAIEVKPRDRDMDGQGTKEDEVDNTTTTPASIKRTNPTLRNQGTTVTAETDTNTGAVAIGVEVGAGVEALSGALGSITIGLVAETDMPATEIGVGTHMIAGRSRGVTGVLEAKSLNMAGTALSISNTSFIEFFCST</sequence>
<dbReference type="InterPro" id="IPR019315">
    <property type="entry name" value="MMTA2_N"/>
</dbReference>
<organism evidence="3 4">
    <name type="scientific">Ceratocystis lukuohia</name>
    <dbReference type="NCBI Taxonomy" id="2019550"/>
    <lineage>
        <taxon>Eukaryota</taxon>
        <taxon>Fungi</taxon>
        <taxon>Dikarya</taxon>
        <taxon>Ascomycota</taxon>
        <taxon>Pezizomycotina</taxon>
        <taxon>Sordariomycetes</taxon>
        <taxon>Hypocreomycetidae</taxon>
        <taxon>Microascales</taxon>
        <taxon>Ceratocystidaceae</taxon>
        <taxon>Ceratocystis</taxon>
    </lineage>
</organism>
<protein>
    <submittedName>
        <fullName evidence="3">Multiple myeloma tumor-associated protein 2</fullName>
    </submittedName>
</protein>
<dbReference type="Proteomes" id="UP001610728">
    <property type="component" value="Unassembled WGS sequence"/>
</dbReference>
<feature type="domain" description="Multiple myeloma tumor-associated protein 2-like N-terminal" evidence="2">
    <location>
        <begin position="11"/>
        <end position="89"/>
    </location>
</feature>
<evidence type="ECO:0000313" key="4">
    <source>
        <dbReference type="Proteomes" id="UP001610728"/>
    </source>
</evidence>
<dbReference type="RefSeq" id="XP_070860494.1">
    <property type="nucleotide sequence ID" value="XM_071002366.1"/>
</dbReference>
<dbReference type="Pfam" id="PF10159">
    <property type="entry name" value="MMtag"/>
    <property type="match status" value="1"/>
</dbReference>